<evidence type="ECO:0000256" key="1">
    <source>
        <dbReference type="SAM" id="Phobius"/>
    </source>
</evidence>
<protein>
    <submittedName>
        <fullName evidence="2">Uncharacterized protein</fullName>
    </submittedName>
</protein>
<dbReference type="Proteomes" id="UP001151002">
    <property type="component" value="Unassembled WGS sequence"/>
</dbReference>
<dbReference type="RefSeq" id="WP_267561047.1">
    <property type="nucleotide sequence ID" value="NZ_JAPNTZ010000001.1"/>
</dbReference>
<keyword evidence="3" id="KW-1185">Reference proteome</keyword>
<accession>A0ABT4AV17</accession>
<keyword evidence="1" id="KW-0812">Transmembrane</keyword>
<keyword evidence="1" id="KW-0472">Membrane</keyword>
<gene>
    <name evidence="2" type="ORF">OWR29_04270</name>
</gene>
<reference evidence="2" key="1">
    <citation type="submission" date="2022-11" db="EMBL/GenBank/DDBJ databases">
        <authorList>
            <person name="Somphong A."/>
            <person name="Phongsopitanun W."/>
        </authorList>
    </citation>
    <scope>NUCLEOTIDE SEQUENCE</scope>
    <source>
        <strain evidence="2">Pm04-4</strain>
    </source>
</reference>
<sequence>MTAIAVYTGRATNWPFVVVSAALAVPLLTLGNADYVVPLLVAAAAVLVNVLTASSIRTAAGPNGVSVRFGLLGRPRATYRLDQIERAEVVDLPLWNVSWGFWWTMRGTYCTVRSGPALRLTLRTGRTVTVTVPDPQAAVAAIGSGNRGGY</sequence>
<evidence type="ECO:0000313" key="2">
    <source>
        <dbReference type="EMBL" id="MCY1137203.1"/>
    </source>
</evidence>
<feature type="transmembrane region" description="Helical" evidence="1">
    <location>
        <begin position="35"/>
        <end position="53"/>
    </location>
</feature>
<proteinExistence type="predicted"/>
<feature type="transmembrane region" description="Helical" evidence="1">
    <location>
        <begin position="12"/>
        <end position="29"/>
    </location>
</feature>
<organism evidence="2 3">
    <name type="scientific">Paractinoplanes pyxinae</name>
    <dbReference type="NCBI Taxonomy" id="2997416"/>
    <lineage>
        <taxon>Bacteria</taxon>
        <taxon>Bacillati</taxon>
        <taxon>Actinomycetota</taxon>
        <taxon>Actinomycetes</taxon>
        <taxon>Micromonosporales</taxon>
        <taxon>Micromonosporaceae</taxon>
        <taxon>Paractinoplanes</taxon>
    </lineage>
</organism>
<comment type="caution">
    <text evidence="2">The sequence shown here is derived from an EMBL/GenBank/DDBJ whole genome shotgun (WGS) entry which is preliminary data.</text>
</comment>
<dbReference type="EMBL" id="JAPNTZ010000001">
    <property type="protein sequence ID" value="MCY1137203.1"/>
    <property type="molecule type" value="Genomic_DNA"/>
</dbReference>
<name>A0ABT4AV17_9ACTN</name>
<evidence type="ECO:0000313" key="3">
    <source>
        <dbReference type="Proteomes" id="UP001151002"/>
    </source>
</evidence>
<keyword evidence="1" id="KW-1133">Transmembrane helix</keyword>